<reference evidence="3" key="1">
    <citation type="submission" date="2017-10" db="EMBL/GenBank/DDBJ databases">
        <title>Rapid genome shrinkage in a self-fertile nematode reveals novel sperm competition proteins.</title>
        <authorList>
            <person name="Yin D."/>
            <person name="Schwarz E.M."/>
            <person name="Thomas C.G."/>
            <person name="Felde R.L."/>
            <person name="Korf I.F."/>
            <person name="Cutter A.D."/>
            <person name="Schartner C.M."/>
            <person name="Ralston E.J."/>
            <person name="Meyer B.J."/>
            <person name="Haag E.S."/>
        </authorList>
    </citation>
    <scope>NUCLEOTIDE SEQUENCE [LARGE SCALE GENOMIC DNA]</scope>
    <source>
        <strain evidence="3">JU1422</strain>
    </source>
</reference>
<dbReference type="PANTHER" id="PTHR47753:SF3">
    <property type="entry name" value="C-TYPE LECTIN"/>
    <property type="match status" value="1"/>
</dbReference>
<dbReference type="SUPFAM" id="SSF56436">
    <property type="entry name" value="C-type lectin-like"/>
    <property type="match status" value="1"/>
</dbReference>
<sequence>MPATKASLKADDKRRRKQTMLFVVLFAFLLPVSNADQTIAEFKAMNDKDVDESALRTCWIMGGSQIEEVDPGNVEKGHKCTITLRSPTVDNKHAKEQCESRIPFYIIDAKPGQTTSCTYQINLKCETGYWQIKGKCYKLSKAKTIWNESACVKKGLSNPRVADFHHGISNFFADMIKIVDAWVKVPELKDYFENYSDGDQAFYVQQGAYKYDARPGDLLLDDPTHMHHVLCEYTPPMTKAEMYYIGEVYSEIYPIKVYQDGAVLPSASYVTIKQTIPDTKQEGQYTTEHLDEKCLSIGRILNIESYPITAIEGEFNDVRSYLTDHRFYLTNAFKNQGCKGKDYRQYNQDGTSLPIFEGDDKKKNEQVCKAHSFSFHQNDRYPSMSAMRAPVICTLHTFNWNQGECPEPPAWSEPVIKHVRKNGRVFCHYINNREVETQYNANKRCEDYDVGTLTGFDSKEEFLKIVAKLKPVYNGPFMSVDDKHIGDHYWLGASSPCTVECGKEDGGTYVASWEDGVGSGTKFLNDYDHAGGLHDWVTIPDVTQYITFRLDADALHIHLVDDFPYMFFICGRSAPLVRSERQKGKIATK</sequence>
<comment type="caution">
    <text evidence="2">The sequence shown here is derived from an EMBL/GenBank/DDBJ whole genome shotgun (WGS) entry which is preliminary data.</text>
</comment>
<accession>A0A2G5VMU4</accession>
<dbReference type="Proteomes" id="UP000230233">
    <property type="component" value="Chromosome I"/>
</dbReference>
<feature type="signal peptide" evidence="1">
    <location>
        <begin position="1"/>
        <end position="35"/>
    </location>
</feature>
<proteinExistence type="predicted"/>
<organism evidence="2 3">
    <name type="scientific">Caenorhabditis nigoni</name>
    <dbReference type="NCBI Taxonomy" id="1611254"/>
    <lineage>
        <taxon>Eukaryota</taxon>
        <taxon>Metazoa</taxon>
        <taxon>Ecdysozoa</taxon>
        <taxon>Nematoda</taxon>
        <taxon>Chromadorea</taxon>
        <taxon>Rhabditida</taxon>
        <taxon>Rhabditina</taxon>
        <taxon>Rhabditomorpha</taxon>
        <taxon>Rhabditoidea</taxon>
        <taxon>Rhabditidae</taxon>
        <taxon>Peloderinae</taxon>
        <taxon>Caenorhabditis</taxon>
    </lineage>
</organism>
<feature type="chain" id="PRO_5013700592" description="C-type lectin domain-containing protein" evidence="1">
    <location>
        <begin position="36"/>
        <end position="589"/>
    </location>
</feature>
<dbReference type="InterPro" id="IPR016187">
    <property type="entry name" value="CTDL_fold"/>
</dbReference>
<dbReference type="STRING" id="1611254.A0A2G5VMU4"/>
<name>A0A2G5VMU4_9PELO</name>
<dbReference type="AlphaFoldDB" id="A0A2G5VMU4"/>
<evidence type="ECO:0000256" key="1">
    <source>
        <dbReference type="SAM" id="SignalP"/>
    </source>
</evidence>
<keyword evidence="3" id="KW-1185">Reference proteome</keyword>
<evidence type="ECO:0000313" key="3">
    <source>
        <dbReference type="Proteomes" id="UP000230233"/>
    </source>
</evidence>
<protein>
    <recommendedName>
        <fullName evidence="4">C-type lectin domain-containing protein</fullName>
    </recommendedName>
</protein>
<gene>
    <name evidence="2" type="primary">Cnig_chr_I.g2968</name>
    <name evidence="2" type="ORF">B9Z55_002968</name>
</gene>
<dbReference type="PANTHER" id="PTHR47753">
    <property type="entry name" value="C-TYPE LECTIN-RELATED"/>
    <property type="match status" value="1"/>
</dbReference>
<evidence type="ECO:0008006" key="4">
    <source>
        <dbReference type="Google" id="ProtNLM"/>
    </source>
</evidence>
<dbReference type="EMBL" id="PDUG01000001">
    <property type="protein sequence ID" value="PIC53145.1"/>
    <property type="molecule type" value="Genomic_DNA"/>
</dbReference>
<dbReference type="OrthoDB" id="5813760at2759"/>
<keyword evidence="1" id="KW-0732">Signal</keyword>
<evidence type="ECO:0000313" key="2">
    <source>
        <dbReference type="EMBL" id="PIC53145.1"/>
    </source>
</evidence>